<organism evidence="1">
    <name type="scientific">marine sediment metagenome</name>
    <dbReference type="NCBI Taxonomy" id="412755"/>
    <lineage>
        <taxon>unclassified sequences</taxon>
        <taxon>metagenomes</taxon>
        <taxon>ecological metagenomes</taxon>
    </lineage>
</organism>
<reference evidence="1" key="1">
    <citation type="journal article" date="2014" name="Front. Microbiol.">
        <title>High frequency of phylogenetically diverse reductive dehalogenase-homologous genes in deep subseafloor sedimentary metagenomes.</title>
        <authorList>
            <person name="Kawai M."/>
            <person name="Futagami T."/>
            <person name="Toyoda A."/>
            <person name="Takaki Y."/>
            <person name="Nishi S."/>
            <person name="Hori S."/>
            <person name="Arai W."/>
            <person name="Tsubouchi T."/>
            <person name="Morono Y."/>
            <person name="Uchiyama I."/>
            <person name="Ito T."/>
            <person name="Fujiyama A."/>
            <person name="Inagaki F."/>
            <person name="Takami H."/>
        </authorList>
    </citation>
    <scope>NUCLEOTIDE SEQUENCE</scope>
    <source>
        <strain evidence="1">Expedition CK06-06</strain>
    </source>
</reference>
<comment type="caution">
    <text evidence="1">The sequence shown here is derived from an EMBL/GenBank/DDBJ whole genome shotgun (WGS) entry which is preliminary data.</text>
</comment>
<protein>
    <submittedName>
        <fullName evidence="1">Uncharacterized protein</fullName>
    </submittedName>
</protein>
<name>X1K558_9ZZZZ</name>
<dbReference type="EMBL" id="BARU01041155">
    <property type="protein sequence ID" value="GAH85394.1"/>
    <property type="molecule type" value="Genomic_DNA"/>
</dbReference>
<accession>X1K558</accession>
<evidence type="ECO:0000313" key="1">
    <source>
        <dbReference type="EMBL" id="GAH85394.1"/>
    </source>
</evidence>
<proteinExistence type="predicted"/>
<sequence length="98" mass="11800">MSEMSEYLPTFVLNELHLYISDFEEEFFEYLNQILKGESNLAKIRKLLVKHLKNLKVSKFEVKNQSILLSVLLMCYWSKDYETNLYIYTKFKEKIDST</sequence>
<feature type="non-terminal residue" evidence="1">
    <location>
        <position position="98"/>
    </location>
</feature>
<dbReference type="AlphaFoldDB" id="X1K558"/>
<gene>
    <name evidence="1" type="ORF">S03H2_63496</name>
</gene>